<dbReference type="Pfam" id="PF02361">
    <property type="entry name" value="CbiQ"/>
    <property type="match status" value="1"/>
</dbReference>
<keyword evidence="4 5" id="KW-0472">Membrane</keyword>
<keyword evidence="2 5" id="KW-0812">Transmembrane</keyword>
<organism evidence="6 7">
    <name type="scientific">Sediminispirochaeta smaragdinae (strain DSM 11293 / JCM 15392 / SEBR 4228)</name>
    <name type="common">Spirochaeta smaragdinae</name>
    <dbReference type="NCBI Taxonomy" id="573413"/>
    <lineage>
        <taxon>Bacteria</taxon>
        <taxon>Pseudomonadati</taxon>
        <taxon>Spirochaetota</taxon>
        <taxon>Spirochaetia</taxon>
        <taxon>Spirochaetales</taxon>
        <taxon>Spirochaetaceae</taxon>
        <taxon>Sediminispirochaeta</taxon>
    </lineage>
</organism>
<evidence type="ECO:0000256" key="4">
    <source>
        <dbReference type="ARBA" id="ARBA00023136"/>
    </source>
</evidence>
<evidence type="ECO:0000256" key="1">
    <source>
        <dbReference type="ARBA" id="ARBA00004141"/>
    </source>
</evidence>
<dbReference type="AlphaFoldDB" id="E1R506"/>
<evidence type="ECO:0000256" key="3">
    <source>
        <dbReference type="ARBA" id="ARBA00022989"/>
    </source>
</evidence>
<dbReference type="PANTHER" id="PTHR33514">
    <property type="entry name" value="PROTEIN ABCI12, CHLOROPLASTIC"/>
    <property type="match status" value="1"/>
</dbReference>
<gene>
    <name evidence="6" type="ordered locus">Spirs_1414</name>
</gene>
<reference evidence="6 7" key="1">
    <citation type="journal article" date="2010" name="Stand. Genomic Sci.">
        <title>Complete genome sequence of Spirochaeta smaragdinae type strain (SEBR 4228).</title>
        <authorList>
            <person name="Mavromatis K."/>
            <person name="Yasawong M."/>
            <person name="Chertkov O."/>
            <person name="Lapidus A."/>
            <person name="Lucas S."/>
            <person name="Nolan M."/>
            <person name="Del Rio T.G."/>
            <person name="Tice H."/>
            <person name="Cheng J.F."/>
            <person name="Pitluck S."/>
            <person name="Liolios K."/>
            <person name="Ivanova N."/>
            <person name="Tapia R."/>
            <person name="Han C."/>
            <person name="Bruce D."/>
            <person name="Goodwin L."/>
            <person name="Pati A."/>
            <person name="Chen A."/>
            <person name="Palaniappan K."/>
            <person name="Land M."/>
            <person name="Hauser L."/>
            <person name="Chang Y.J."/>
            <person name="Jeffries C.D."/>
            <person name="Detter J.C."/>
            <person name="Rohde M."/>
            <person name="Brambilla E."/>
            <person name="Spring S."/>
            <person name="Goker M."/>
            <person name="Sikorski J."/>
            <person name="Woyke T."/>
            <person name="Bristow J."/>
            <person name="Eisen J.A."/>
            <person name="Markowitz V."/>
            <person name="Hugenholtz P."/>
            <person name="Klenk H.P."/>
            <person name="Kyrpides N.C."/>
        </authorList>
    </citation>
    <scope>NUCLEOTIDE SEQUENCE [LARGE SCALE GENOMIC DNA]</scope>
    <source>
        <strain evidence="7">DSM 11293 / JCM 15392 / SEBR 4228</strain>
    </source>
</reference>
<evidence type="ECO:0000313" key="6">
    <source>
        <dbReference type="EMBL" id="ADK80541.1"/>
    </source>
</evidence>
<dbReference type="Proteomes" id="UP000002318">
    <property type="component" value="Chromosome"/>
</dbReference>
<feature type="transmembrane region" description="Helical" evidence="5">
    <location>
        <begin position="227"/>
        <end position="245"/>
    </location>
</feature>
<keyword evidence="7" id="KW-1185">Reference proteome</keyword>
<protein>
    <submittedName>
        <fullName evidence="6">Cobalt transport protein</fullName>
    </submittedName>
</protein>
<dbReference type="OrthoDB" id="8075495at2"/>
<dbReference type="EMBL" id="CP002116">
    <property type="protein sequence ID" value="ADK80541.1"/>
    <property type="molecule type" value="Genomic_DNA"/>
</dbReference>
<dbReference type="RefSeq" id="WP_013254005.1">
    <property type="nucleotide sequence ID" value="NC_014364.1"/>
</dbReference>
<dbReference type="PANTHER" id="PTHR33514:SF13">
    <property type="entry name" value="PROTEIN ABCI12, CHLOROPLASTIC"/>
    <property type="match status" value="1"/>
</dbReference>
<dbReference type="GO" id="GO:0005886">
    <property type="term" value="C:plasma membrane"/>
    <property type="evidence" value="ECO:0007669"/>
    <property type="project" value="UniProtKB-ARBA"/>
</dbReference>
<dbReference type="STRING" id="573413.Spirs_1414"/>
<dbReference type="HOGENOM" id="CLU_056469_2_2_12"/>
<dbReference type="eggNOG" id="COG0619">
    <property type="taxonomic scope" value="Bacteria"/>
</dbReference>
<accession>E1R506</accession>
<proteinExistence type="predicted"/>
<evidence type="ECO:0000256" key="5">
    <source>
        <dbReference type="SAM" id="Phobius"/>
    </source>
</evidence>
<dbReference type="KEGG" id="ssm:Spirs_1414"/>
<evidence type="ECO:0000256" key="2">
    <source>
        <dbReference type="ARBA" id="ARBA00022692"/>
    </source>
</evidence>
<dbReference type="InterPro" id="IPR003339">
    <property type="entry name" value="ABC/ECF_trnsptr_transmembrane"/>
</dbReference>
<dbReference type="CDD" id="cd16914">
    <property type="entry name" value="EcfT"/>
    <property type="match status" value="1"/>
</dbReference>
<comment type="subcellular location">
    <subcellularLocation>
        <location evidence="1">Membrane</location>
        <topology evidence="1">Multi-pass membrane protein</topology>
    </subcellularLocation>
</comment>
<keyword evidence="3 5" id="KW-1133">Transmembrane helix</keyword>
<name>E1R506_SEDSS</name>
<sequence length="246" mass="27131">MKQRELFRFLPGDDPVRGFDPRLKLPMLLLCAFSLAKLPPMAYLLALLIPATAAVSAKISPLRVFRESRGLLLIALLLMVATALSDGRPDKGHVAEALLQGCRFLSIVFLAHIAVETTSTQQFGAAVYAYIAPIAPRFAAKSALSISLTIRFLPMIFGLIDEIEEAKTARGIAACRNPIRRIRTTVNPLFTLLLERSQQLIEALECRGTGQDGSNIPPKLGPLEKKAIMVFVPAVTYLLFLMLWFR</sequence>
<evidence type="ECO:0000313" key="7">
    <source>
        <dbReference type="Proteomes" id="UP000002318"/>
    </source>
</evidence>